<comment type="caution">
    <text evidence="2">The sequence shown here is derived from an EMBL/GenBank/DDBJ whole genome shotgun (WGS) entry which is preliminary data.</text>
</comment>
<evidence type="ECO:0000313" key="2">
    <source>
        <dbReference type="EMBL" id="MCX2523648.1"/>
    </source>
</evidence>
<name>A0AA41ZKW2_9GAMM</name>
<gene>
    <name evidence="2" type="ORF">OQ287_05305</name>
</gene>
<sequence>MKVLRVALLLVAGLVCVGPVLADGPALPEATVTRIQSLEGTLDRHPARVIEQARRALGELSSSRQDQWVQALYWQLMARAFAAQGKAEQAAEYFNRARNNDVAPIALRRNWLREAARWTLAAGDTARGRALFERWAGQSTPSAQDLWTLVELAVQARDWSGASHWLSRATQAGIAMTSERSALAQAIYQHSGDAGNAQRLVQRDIDRTPDDPMVWKRGVALYQQMNQPGRAAALWEAGWRRGVLSGAEALETRIRLHLAGGTPARAAEYLQQALKEGILPSDEAHLRQLADAWTAARARHQALTAWQSLSEHTRAPVDWSQMGELAYQWGQWDLVVTAMTRARAAGLEHVGRSWLLQAVAESTAGRHQQALAALDKAVSAGNGEIRQQALAWRKALTPSKSGAGSA</sequence>
<protein>
    <recommendedName>
        <fullName evidence="4">Tetratricopeptide repeat protein</fullName>
    </recommendedName>
</protein>
<feature type="signal peptide" evidence="1">
    <location>
        <begin position="1"/>
        <end position="22"/>
    </location>
</feature>
<evidence type="ECO:0000313" key="3">
    <source>
        <dbReference type="Proteomes" id="UP001165678"/>
    </source>
</evidence>
<dbReference type="SUPFAM" id="SSF48452">
    <property type="entry name" value="TPR-like"/>
    <property type="match status" value="2"/>
</dbReference>
<proteinExistence type="predicted"/>
<dbReference type="EMBL" id="JAPIVE010000001">
    <property type="protein sequence ID" value="MCX2523648.1"/>
    <property type="molecule type" value="Genomic_DNA"/>
</dbReference>
<dbReference type="Proteomes" id="UP001165678">
    <property type="component" value="Unassembled WGS sequence"/>
</dbReference>
<keyword evidence="3" id="KW-1185">Reference proteome</keyword>
<dbReference type="RefSeq" id="WP_265895770.1">
    <property type="nucleotide sequence ID" value="NZ_JAPIVE010000001.1"/>
</dbReference>
<accession>A0AA41ZKW2</accession>
<dbReference type="Gene3D" id="1.25.40.10">
    <property type="entry name" value="Tetratricopeptide repeat domain"/>
    <property type="match status" value="2"/>
</dbReference>
<dbReference type="AlphaFoldDB" id="A0AA41ZKW2"/>
<dbReference type="InterPro" id="IPR011990">
    <property type="entry name" value="TPR-like_helical_dom_sf"/>
</dbReference>
<keyword evidence="1" id="KW-0732">Signal</keyword>
<evidence type="ECO:0000256" key="1">
    <source>
        <dbReference type="SAM" id="SignalP"/>
    </source>
</evidence>
<feature type="chain" id="PRO_5041442855" description="Tetratricopeptide repeat protein" evidence="1">
    <location>
        <begin position="23"/>
        <end position="406"/>
    </location>
</feature>
<reference evidence="2" key="1">
    <citation type="submission" date="2022-11" db="EMBL/GenBank/DDBJ databases">
        <title>Larsenimonas rhizosphaerae sp. nov., isolated from a tidal mudflat.</title>
        <authorList>
            <person name="Lee S.D."/>
            <person name="Kim I.S."/>
        </authorList>
    </citation>
    <scope>NUCLEOTIDE SEQUENCE</scope>
    <source>
        <strain evidence="2">GH2-1</strain>
    </source>
</reference>
<evidence type="ECO:0008006" key="4">
    <source>
        <dbReference type="Google" id="ProtNLM"/>
    </source>
</evidence>
<organism evidence="2 3">
    <name type="scientific">Larsenimonas rhizosphaerae</name>
    <dbReference type="NCBI Taxonomy" id="2944682"/>
    <lineage>
        <taxon>Bacteria</taxon>
        <taxon>Pseudomonadati</taxon>
        <taxon>Pseudomonadota</taxon>
        <taxon>Gammaproteobacteria</taxon>
        <taxon>Oceanospirillales</taxon>
        <taxon>Halomonadaceae</taxon>
        <taxon>Larsenimonas</taxon>
    </lineage>
</organism>